<gene>
    <name evidence="2" type="ORF">SAMN05216456_2032</name>
</gene>
<dbReference type="EMBL" id="FPCK01000002">
    <property type="protein sequence ID" value="SFV34943.1"/>
    <property type="molecule type" value="Genomic_DNA"/>
</dbReference>
<proteinExistence type="predicted"/>
<evidence type="ECO:0000313" key="3">
    <source>
        <dbReference type="Proteomes" id="UP000199074"/>
    </source>
</evidence>
<dbReference type="Proteomes" id="UP000199074">
    <property type="component" value="Unassembled WGS sequence"/>
</dbReference>
<evidence type="ECO:0000313" key="2">
    <source>
        <dbReference type="EMBL" id="SFV34943.1"/>
    </source>
</evidence>
<organism evidence="2 3">
    <name type="scientific">Devosia crocina</name>
    <dbReference type="NCBI Taxonomy" id="429728"/>
    <lineage>
        <taxon>Bacteria</taxon>
        <taxon>Pseudomonadati</taxon>
        <taxon>Pseudomonadota</taxon>
        <taxon>Alphaproteobacteria</taxon>
        <taxon>Hyphomicrobiales</taxon>
        <taxon>Devosiaceae</taxon>
        <taxon>Devosia</taxon>
    </lineage>
</organism>
<feature type="transmembrane region" description="Helical" evidence="1">
    <location>
        <begin position="123"/>
        <end position="143"/>
    </location>
</feature>
<accession>A0A1I7NJW5</accession>
<protein>
    <submittedName>
        <fullName evidence="2">Uncharacterized protein</fullName>
    </submittedName>
</protein>
<dbReference type="Pfam" id="PF19660">
    <property type="entry name" value="DUF6163"/>
    <property type="match status" value="1"/>
</dbReference>
<dbReference type="AlphaFoldDB" id="A0A1I7NJW5"/>
<feature type="transmembrane region" description="Helical" evidence="1">
    <location>
        <begin position="29"/>
        <end position="49"/>
    </location>
</feature>
<sequence>MAPGVSKPPLVAPGSLAVMRGMLSKSPHLGLYLRIVALLSLALGLNDAARLLGISLGETSPLAVLGPAGFVLLAIFSLARLFAGVGLWLKASWGAVLLVGATAAELALYIGGSNDIRMTAIGFAMRVVLLIAVVVIFALAFRFTRAQAAD</sequence>
<reference evidence="2 3" key="1">
    <citation type="submission" date="2016-10" db="EMBL/GenBank/DDBJ databases">
        <authorList>
            <person name="de Groot N.N."/>
        </authorList>
    </citation>
    <scope>NUCLEOTIDE SEQUENCE [LARGE SCALE GENOMIC DNA]</scope>
    <source>
        <strain evidence="2 3">IPL20</strain>
    </source>
</reference>
<keyword evidence="1" id="KW-0812">Transmembrane</keyword>
<dbReference type="InterPro" id="IPR046161">
    <property type="entry name" value="DUF6163"/>
</dbReference>
<feature type="transmembrane region" description="Helical" evidence="1">
    <location>
        <begin position="61"/>
        <end position="79"/>
    </location>
</feature>
<evidence type="ECO:0000256" key="1">
    <source>
        <dbReference type="SAM" id="Phobius"/>
    </source>
</evidence>
<name>A0A1I7NJW5_9HYPH</name>
<keyword evidence="1" id="KW-1133">Transmembrane helix</keyword>
<keyword evidence="1" id="KW-0472">Membrane</keyword>
<feature type="transmembrane region" description="Helical" evidence="1">
    <location>
        <begin position="91"/>
        <end position="111"/>
    </location>
</feature>
<keyword evidence="3" id="KW-1185">Reference proteome</keyword>